<dbReference type="InterPro" id="IPR000182">
    <property type="entry name" value="GNAT_dom"/>
</dbReference>
<dbReference type="PANTHER" id="PTHR13947:SF37">
    <property type="entry name" value="LD18367P"/>
    <property type="match status" value="1"/>
</dbReference>
<dbReference type="Pfam" id="PF00583">
    <property type="entry name" value="Acetyltransf_1"/>
    <property type="match status" value="1"/>
</dbReference>
<dbReference type="CDD" id="cd04301">
    <property type="entry name" value="NAT_SF"/>
    <property type="match status" value="1"/>
</dbReference>
<reference evidence="3 4" key="1">
    <citation type="submission" date="2016-05" db="EMBL/GenBank/DDBJ databases">
        <title>Genomic Taxonomy of the Vibrionaceae.</title>
        <authorList>
            <person name="Gomez-Gil B."/>
            <person name="Enciso-Ibarra J."/>
        </authorList>
    </citation>
    <scope>NUCLEOTIDE SEQUENCE [LARGE SCALE GENOMIC DNA]</scope>
    <source>
        <strain evidence="3 4">CAIM 1920</strain>
    </source>
</reference>
<dbReference type="GO" id="GO:0008080">
    <property type="term" value="F:N-acetyltransferase activity"/>
    <property type="evidence" value="ECO:0007669"/>
    <property type="project" value="InterPro"/>
</dbReference>
<dbReference type="InterPro" id="IPR016181">
    <property type="entry name" value="Acyl_CoA_acyltransferase"/>
</dbReference>
<dbReference type="OrthoDB" id="9803233at2"/>
<dbReference type="Gene3D" id="3.40.630.30">
    <property type="match status" value="1"/>
</dbReference>
<evidence type="ECO:0000313" key="4">
    <source>
        <dbReference type="Proteomes" id="UP000094936"/>
    </source>
</evidence>
<protein>
    <submittedName>
        <fullName evidence="3">Acetyltransferase</fullName>
    </submittedName>
</protein>
<proteinExistence type="predicted"/>
<name>A0A1C3EJ76_9GAMM</name>
<evidence type="ECO:0000313" key="3">
    <source>
        <dbReference type="EMBL" id="ODA33297.1"/>
    </source>
</evidence>
<dbReference type="STRING" id="1080227.A8L45_10890"/>
<dbReference type="InterPro" id="IPR050769">
    <property type="entry name" value="NAT_camello-type"/>
</dbReference>
<dbReference type="AlphaFoldDB" id="A0A1C3EJ76"/>
<dbReference type="EMBL" id="LYBM01000017">
    <property type="protein sequence ID" value="ODA33297.1"/>
    <property type="molecule type" value="Genomic_DNA"/>
</dbReference>
<evidence type="ECO:0000259" key="2">
    <source>
        <dbReference type="PROSITE" id="PS51186"/>
    </source>
</evidence>
<dbReference type="Proteomes" id="UP000094936">
    <property type="component" value="Unassembled WGS sequence"/>
</dbReference>
<feature type="domain" description="N-acetyltransferase" evidence="2">
    <location>
        <begin position="1"/>
        <end position="152"/>
    </location>
</feature>
<evidence type="ECO:0000256" key="1">
    <source>
        <dbReference type="ARBA" id="ARBA00022679"/>
    </source>
</evidence>
<comment type="caution">
    <text evidence="3">The sequence shown here is derived from an EMBL/GenBank/DDBJ whole genome shotgun (WGS) entry which is preliminary data.</text>
</comment>
<keyword evidence="1 3" id="KW-0808">Transferase</keyword>
<dbReference type="RefSeq" id="WP_068902124.1">
    <property type="nucleotide sequence ID" value="NZ_JBHUIF010000006.1"/>
</dbReference>
<dbReference type="PANTHER" id="PTHR13947">
    <property type="entry name" value="GNAT FAMILY N-ACETYLTRANSFERASE"/>
    <property type="match status" value="1"/>
</dbReference>
<sequence length="153" mass="17487">MQIIELDPESEDVLALIEDIDALMHSLYPAESNQLLSIEELKGKDVHFIGIKKDNDVLGCGALVRKNNDGVYGELKRIYVKPECRGQGISRSIVSALIHYARQEVLPFIRLETGIKQMEAIYLYESLGFKKRREFGSYVHDPLSIYMELSIER</sequence>
<dbReference type="PROSITE" id="PS51186">
    <property type="entry name" value="GNAT"/>
    <property type="match status" value="1"/>
</dbReference>
<accession>A0A1C3EJ76</accession>
<keyword evidence="4" id="KW-1185">Reference proteome</keyword>
<organism evidence="3 4">
    <name type="scientific">Veronia pacifica</name>
    <dbReference type="NCBI Taxonomy" id="1080227"/>
    <lineage>
        <taxon>Bacteria</taxon>
        <taxon>Pseudomonadati</taxon>
        <taxon>Pseudomonadota</taxon>
        <taxon>Gammaproteobacteria</taxon>
        <taxon>Vibrionales</taxon>
        <taxon>Vibrionaceae</taxon>
        <taxon>Veronia</taxon>
    </lineage>
</organism>
<dbReference type="SUPFAM" id="SSF55729">
    <property type="entry name" value="Acyl-CoA N-acyltransferases (Nat)"/>
    <property type="match status" value="1"/>
</dbReference>
<gene>
    <name evidence="3" type="ORF">A8L45_10890</name>
</gene>